<dbReference type="RefSeq" id="WP_012729386.1">
    <property type="nucleotide sequence ID" value="NC_012691.1"/>
</dbReference>
<evidence type="ECO:0000313" key="2">
    <source>
        <dbReference type="Proteomes" id="UP000009073"/>
    </source>
</evidence>
<dbReference type="STRING" id="595494.Tola_1165"/>
<dbReference type="Proteomes" id="UP000009073">
    <property type="component" value="Chromosome"/>
</dbReference>
<reference evidence="1 2" key="2">
    <citation type="journal article" date="2011" name="Stand. Genomic Sci.">
        <title>Complete genome sequence of Tolumonas auensis type strain (TA 4).</title>
        <authorList>
            <person name="Chertkov O."/>
            <person name="Copeland A."/>
            <person name="Lucas S."/>
            <person name="Lapidus A."/>
            <person name="Berry K.W."/>
            <person name="Detter J.C."/>
            <person name="Del Rio T.G."/>
            <person name="Hammon N."/>
            <person name="Dalin E."/>
            <person name="Tice H."/>
            <person name="Pitluck S."/>
            <person name="Richardson P."/>
            <person name="Bruce D."/>
            <person name="Goodwin L."/>
            <person name="Han C."/>
            <person name="Tapia R."/>
            <person name="Saunders E."/>
            <person name="Schmutz J."/>
            <person name="Brettin T."/>
            <person name="Larimer F."/>
            <person name="Land M."/>
            <person name="Hauser L."/>
            <person name="Spring S."/>
            <person name="Rohde M."/>
            <person name="Kyrpides N.C."/>
            <person name="Ivanova N."/>
            <person name="Goker M."/>
            <person name="Beller H.R."/>
            <person name="Klenk H.P."/>
            <person name="Woyke T."/>
        </authorList>
    </citation>
    <scope>NUCLEOTIDE SEQUENCE [LARGE SCALE GENOMIC DNA]</scope>
    <source>
        <strain evidence="2">DSM 9187 / TA4</strain>
    </source>
</reference>
<reference evidence="2" key="1">
    <citation type="submission" date="2009-05" db="EMBL/GenBank/DDBJ databases">
        <title>Complete sequence of Tolumonas auensis DSM 9187.</title>
        <authorList>
            <consortium name="US DOE Joint Genome Institute"/>
            <person name="Lucas S."/>
            <person name="Copeland A."/>
            <person name="Lapidus A."/>
            <person name="Glavina del Rio T."/>
            <person name="Tice H."/>
            <person name="Bruce D."/>
            <person name="Goodwin L."/>
            <person name="Pitluck S."/>
            <person name="Chertkov O."/>
            <person name="Brettin T."/>
            <person name="Detter J.C."/>
            <person name="Han C."/>
            <person name="Larimer F."/>
            <person name="Land M."/>
            <person name="Hauser L."/>
            <person name="Kyrpides N."/>
            <person name="Mikhailova N."/>
            <person name="Spring S."/>
            <person name="Beller H."/>
        </authorList>
    </citation>
    <scope>NUCLEOTIDE SEQUENCE [LARGE SCALE GENOMIC DNA]</scope>
    <source>
        <strain evidence="2">DSM 9187 / TA4</strain>
    </source>
</reference>
<dbReference type="KEGG" id="tau:Tola_1165"/>
<dbReference type="AlphaFoldDB" id="C4LDJ1"/>
<proteinExistence type="predicted"/>
<organism evidence="1 2">
    <name type="scientific">Tolumonas auensis (strain DSM 9187 / NBRC 110442 / TA 4)</name>
    <dbReference type="NCBI Taxonomy" id="595494"/>
    <lineage>
        <taxon>Bacteria</taxon>
        <taxon>Pseudomonadati</taxon>
        <taxon>Pseudomonadota</taxon>
        <taxon>Gammaproteobacteria</taxon>
        <taxon>Aeromonadales</taxon>
        <taxon>Aeromonadaceae</taxon>
        <taxon>Tolumonas</taxon>
    </lineage>
</organism>
<gene>
    <name evidence="1" type="ordered locus">Tola_1165</name>
</gene>
<evidence type="ECO:0000313" key="1">
    <source>
        <dbReference type="EMBL" id="ACQ92787.1"/>
    </source>
</evidence>
<name>C4LDJ1_TOLAT</name>
<dbReference type="HOGENOM" id="CLU_1342744_0_0_6"/>
<sequence>MMLIIEKDSVTDIVGLKRHYSIWTDGSMVPVNLFEKVEMVMLISPNFEQLEQIKKSNMTACNVYVALTASADQLVRFNAECSGFRVMTYDVGDENNLIKAMLSVFNAKRSFGADLADIRKLFSKSSNIHYKHVSSQITAESIQNIQLAGNATSIVSTVFYDAAFSFEILENVFTWLKDRFSTVDIVASYSSDAAASLGLFLALD</sequence>
<protein>
    <submittedName>
        <fullName evidence="1">Uncharacterized protein</fullName>
    </submittedName>
</protein>
<dbReference type="EMBL" id="CP001616">
    <property type="protein sequence ID" value="ACQ92787.1"/>
    <property type="molecule type" value="Genomic_DNA"/>
</dbReference>
<keyword evidence="2" id="KW-1185">Reference proteome</keyword>
<accession>C4LDJ1</accession>